<dbReference type="InterPro" id="IPR051599">
    <property type="entry name" value="Cell_Envelope_Assoc"/>
</dbReference>
<evidence type="ECO:0000256" key="2">
    <source>
        <dbReference type="ARBA" id="ARBA00022475"/>
    </source>
</evidence>
<name>A0A1N6QUP1_9SPIO</name>
<dbReference type="OrthoDB" id="9782395at2"/>
<proteinExistence type="predicted"/>
<protein>
    <submittedName>
        <fullName evidence="9">SanA protein</fullName>
    </submittedName>
</protein>
<dbReference type="CDD" id="cd06259">
    <property type="entry name" value="YdcF-like"/>
    <property type="match status" value="1"/>
</dbReference>
<dbReference type="InterPro" id="IPR003848">
    <property type="entry name" value="DUF218"/>
</dbReference>
<evidence type="ECO:0000256" key="1">
    <source>
        <dbReference type="ARBA" id="ARBA00004377"/>
    </source>
</evidence>
<keyword evidence="10" id="KW-1185">Reference proteome</keyword>
<dbReference type="RefSeq" id="WP_076488202.1">
    <property type="nucleotide sequence ID" value="NZ_FTMS01000005.1"/>
</dbReference>
<keyword evidence="2" id="KW-1003">Cell membrane</keyword>
<keyword evidence="5" id="KW-1133">Transmembrane helix</keyword>
<dbReference type="Pfam" id="PF02698">
    <property type="entry name" value="DUF218"/>
    <property type="match status" value="1"/>
</dbReference>
<keyword evidence="4" id="KW-0812">Transmembrane</keyword>
<feature type="domain" description="DUF218" evidence="8">
    <location>
        <begin position="54"/>
        <end position="193"/>
    </location>
</feature>
<dbReference type="EMBL" id="FTMS01000005">
    <property type="protein sequence ID" value="SIQ20242.1"/>
    <property type="molecule type" value="Genomic_DNA"/>
</dbReference>
<evidence type="ECO:0000256" key="3">
    <source>
        <dbReference type="ARBA" id="ARBA00022519"/>
    </source>
</evidence>
<keyword evidence="3" id="KW-0997">Cell inner membrane</keyword>
<reference evidence="9 10" key="1">
    <citation type="submission" date="2017-01" db="EMBL/GenBank/DDBJ databases">
        <authorList>
            <person name="Mah S.A."/>
            <person name="Swanson W.J."/>
            <person name="Moy G.W."/>
            <person name="Vacquier V.D."/>
        </authorList>
    </citation>
    <scope>NUCLEOTIDE SEQUENCE [LARGE SCALE GENOMIC DNA]</scope>
    <source>
        <strain evidence="9 10">ASpG1</strain>
    </source>
</reference>
<evidence type="ECO:0000256" key="4">
    <source>
        <dbReference type="ARBA" id="ARBA00022692"/>
    </source>
</evidence>
<dbReference type="AlphaFoldDB" id="A0A1N6QUP1"/>
<sequence>MSHRLISLLSTVWRVVRLGVLFVLLVVFFSHAVVKHAAEGKILTDPRDLPADSVILLLGTSRYTRSGAPNQFFHHRIQAVAKAYETGKVLAIVASGDNSSVGYNEPLSMYNALREAGVASSVIVLDYAGLRTLDSVWRMQQVFGQERFVIVSQPFHVERALFIAAHRGVDAIGLAAEDATGVLHVYVRLREYLARVQAVLDVYLFRTEPGKPKGSFPIEFSPFFDVESAS</sequence>
<comment type="function">
    <text evidence="7">Participates in the barrier function of the cell envelope.</text>
</comment>
<evidence type="ECO:0000256" key="7">
    <source>
        <dbReference type="ARBA" id="ARBA00037355"/>
    </source>
</evidence>
<evidence type="ECO:0000256" key="5">
    <source>
        <dbReference type="ARBA" id="ARBA00022989"/>
    </source>
</evidence>
<evidence type="ECO:0000256" key="6">
    <source>
        <dbReference type="ARBA" id="ARBA00023136"/>
    </source>
</evidence>
<accession>A0A1N6QUP1</accession>
<evidence type="ECO:0000313" key="9">
    <source>
        <dbReference type="EMBL" id="SIQ20242.1"/>
    </source>
</evidence>
<dbReference type="PANTHER" id="PTHR30336:SF0">
    <property type="entry name" value="PROTEIN SANA"/>
    <property type="match status" value="1"/>
</dbReference>
<evidence type="ECO:0000259" key="8">
    <source>
        <dbReference type="Pfam" id="PF02698"/>
    </source>
</evidence>
<comment type="subcellular location">
    <subcellularLocation>
        <location evidence="1">Cell inner membrane</location>
        <topology evidence="1">Single-pass membrane protein</topology>
    </subcellularLocation>
</comment>
<gene>
    <name evidence="9" type="ORF">SAMN05920897_10554</name>
</gene>
<dbReference type="PANTHER" id="PTHR30336">
    <property type="entry name" value="INNER MEMBRANE PROTEIN, PROBABLE PERMEASE"/>
    <property type="match status" value="1"/>
</dbReference>
<evidence type="ECO:0000313" key="10">
    <source>
        <dbReference type="Proteomes" id="UP000186400"/>
    </source>
</evidence>
<dbReference type="Proteomes" id="UP000186400">
    <property type="component" value="Unassembled WGS sequence"/>
</dbReference>
<keyword evidence="6" id="KW-0472">Membrane</keyword>
<dbReference type="STRING" id="159291.SAMN05920897_10554"/>
<organism evidence="9 10">
    <name type="scientific">Alkalispirochaeta americana</name>
    <dbReference type="NCBI Taxonomy" id="159291"/>
    <lineage>
        <taxon>Bacteria</taxon>
        <taxon>Pseudomonadati</taxon>
        <taxon>Spirochaetota</taxon>
        <taxon>Spirochaetia</taxon>
        <taxon>Spirochaetales</taxon>
        <taxon>Spirochaetaceae</taxon>
        <taxon>Alkalispirochaeta</taxon>
    </lineage>
</organism>
<dbReference type="GO" id="GO:0005886">
    <property type="term" value="C:plasma membrane"/>
    <property type="evidence" value="ECO:0007669"/>
    <property type="project" value="UniProtKB-SubCell"/>
</dbReference>